<name>F7XVJ6_MIDMI</name>
<keyword evidence="4" id="KW-0489">Methyltransferase</keyword>
<evidence type="ECO:0000313" key="5">
    <source>
        <dbReference type="Proteomes" id="UP000006639"/>
    </source>
</evidence>
<dbReference type="KEGG" id="mmn:midi_00385"/>
<evidence type="ECO:0000313" key="4">
    <source>
        <dbReference type="EMBL" id="AEI88695.1"/>
    </source>
</evidence>
<dbReference type="OrthoDB" id="9798496at2"/>
<dbReference type="SUPFAM" id="SSF53335">
    <property type="entry name" value="S-adenosyl-L-methionine-dependent methyltransferases"/>
    <property type="match status" value="1"/>
</dbReference>
<dbReference type="RefSeq" id="WP_013950907.1">
    <property type="nucleotide sequence ID" value="NC_015722.1"/>
</dbReference>
<sequence>MQNLTTEDQNLVKARNNMVQNQIVPNNITDIAVLTALKFVPKHIFVEDRFQPVAYSEGSISAGSGRIILEPVIFAKMLQACTIKKTDIVLDIGCGLGYSTAVLALLSRAVVGVENNLHLIVSAKHNLSILGIDNFAIHSADFSYGHPDKAPYDIIFINGALRKTSEILFEQLSNGGRLVNIEQTSSGVAMAVLYTKHQDQLYRQDIYHCNLNYIE</sequence>
<dbReference type="GO" id="GO:0004719">
    <property type="term" value="F:protein-L-isoaspartate (D-aspartate) O-methyltransferase activity"/>
    <property type="evidence" value="ECO:0007669"/>
    <property type="project" value="InterPro"/>
</dbReference>
<dbReference type="EMBL" id="CP002130">
    <property type="protein sequence ID" value="AEI88695.1"/>
    <property type="molecule type" value="Genomic_DNA"/>
</dbReference>
<dbReference type="PANTHER" id="PTHR11579:SF18">
    <property type="entry name" value="PROTEIN-L-ISOASPARTATE O-METHYLTRANSFERASE"/>
    <property type="match status" value="1"/>
</dbReference>
<accession>F7XVJ6</accession>
<dbReference type="AlphaFoldDB" id="F7XVJ6"/>
<dbReference type="Proteomes" id="UP000006639">
    <property type="component" value="Chromosome"/>
</dbReference>
<protein>
    <recommendedName>
        <fullName evidence="2">Protein-L-isoaspartate O-methyltransferase</fullName>
    </recommendedName>
    <alternativeName>
        <fullName evidence="3">Protein L-isoaspartyl methyltransferase</fullName>
    </alternativeName>
</protein>
<organism evidence="4 5">
    <name type="scientific">Midichloria mitochondrii (strain IricVA)</name>
    <dbReference type="NCBI Taxonomy" id="696127"/>
    <lineage>
        <taxon>Bacteria</taxon>
        <taxon>Pseudomonadati</taxon>
        <taxon>Pseudomonadota</taxon>
        <taxon>Alphaproteobacteria</taxon>
        <taxon>Rickettsiales</taxon>
        <taxon>Candidatus Midichloriaceae</taxon>
        <taxon>Candidatus Midichloria</taxon>
    </lineage>
</organism>
<keyword evidence="4" id="KW-0808">Transferase</keyword>
<dbReference type="GO" id="GO:0032259">
    <property type="term" value="P:methylation"/>
    <property type="evidence" value="ECO:0007669"/>
    <property type="project" value="UniProtKB-KW"/>
</dbReference>
<dbReference type="PANTHER" id="PTHR11579">
    <property type="entry name" value="PROTEIN-L-ISOASPARTATE O-METHYLTRANSFERASE"/>
    <property type="match status" value="1"/>
</dbReference>
<dbReference type="InterPro" id="IPR000682">
    <property type="entry name" value="PCMT"/>
</dbReference>
<keyword evidence="5" id="KW-1185">Reference proteome</keyword>
<comment type="similarity">
    <text evidence="1">Belongs to the methyltransferase superfamily. L-isoaspartyl/D-aspartyl protein methyltransferase family.</text>
</comment>
<dbReference type="HOGENOM" id="CLU_055432_2_1_5"/>
<dbReference type="GO" id="GO:0005737">
    <property type="term" value="C:cytoplasm"/>
    <property type="evidence" value="ECO:0007669"/>
    <property type="project" value="TreeGrafter"/>
</dbReference>
<dbReference type="Pfam" id="PF01135">
    <property type="entry name" value="PCMT"/>
    <property type="match status" value="1"/>
</dbReference>
<evidence type="ECO:0000256" key="2">
    <source>
        <dbReference type="ARBA" id="ARBA00013346"/>
    </source>
</evidence>
<dbReference type="InterPro" id="IPR029063">
    <property type="entry name" value="SAM-dependent_MTases_sf"/>
</dbReference>
<dbReference type="CDD" id="cd02440">
    <property type="entry name" value="AdoMet_MTases"/>
    <property type="match status" value="1"/>
</dbReference>
<dbReference type="Gene3D" id="3.40.50.150">
    <property type="entry name" value="Vaccinia Virus protein VP39"/>
    <property type="match status" value="1"/>
</dbReference>
<gene>
    <name evidence="4" type="ordered locus">midi_00385</name>
</gene>
<evidence type="ECO:0000256" key="1">
    <source>
        <dbReference type="ARBA" id="ARBA00005369"/>
    </source>
</evidence>
<dbReference type="STRING" id="696127.midi_00385"/>
<evidence type="ECO:0000256" key="3">
    <source>
        <dbReference type="ARBA" id="ARBA00030757"/>
    </source>
</evidence>
<reference evidence="4 5" key="1">
    <citation type="journal article" date="2011" name="Mol. Biol. Evol.">
        <title>Phylogenomic evidence for the presence of a flagellum and cbb3 oxidase in the free-living mitochondrial ancestor.</title>
        <authorList>
            <person name="Sassera D."/>
            <person name="Lo N."/>
            <person name="Epis S."/>
            <person name="D'Auria G."/>
            <person name="Montagna M."/>
            <person name="Comandatore F."/>
            <person name="Horner D."/>
            <person name="Pereto J."/>
            <person name="Luciano A.M."/>
            <person name="Franciosi F."/>
            <person name="Ferri E."/>
            <person name="Crotti E."/>
            <person name="Bazzocchi C."/>
            <person name="Daffonchio D."/>
            <person name="Sacchi L."/>
            <person name="Moya A."/>
            <person name="Latorre A."/>
            <person name="Bandi C."/>
        </authorList>
    </citation>
    <scope>NUCLEOTIDE SEQUENCE [LARGE SCALE GENOMIC DNA]</scope>
    <source>
        <strain evidence="4 5">IricVA</strain>
    </source>
</reference>
<proteinExistence type="inferred from homology"/>